<name>A0ABW0P196_9HYPH</name>
<proteinExistence type="predicted"/>
<evidence type="ECO:0000313" key="3">
    <source>
        <dbReference type="Proteomes" id="UP001596060"/>
    </source>
</evidence>
<organism evidence="2 3">
    <name type="scientific">Bosea massiliensis</name>
    <dbReference type="NCBI Taxonomy" id="151419"/>
    <lineage>
        <taxon>Bacteria</taxon>
        <taxon>Pseudomonadati</taxon>
        <taxon>Pseudomonadota</taxon>
        <taxon>Alphaproteobacteria</taxon>
        <taxon>Hyphomicrobiales</taxon>
        <taxon>Boseaceae</taxon>
        <taxon>Bosea</taxon>
    </lineage>
</organism>
<accession>A0ABW0P196</accession>
<evidence type="ECO:0000256" key="1">
    <source>
        <dbReference type="SAM" id="Phobius"/>
    </source>
</evidence>
<keyword evidence="3" id="KW-1185">Reference proteome</keyword>
<feature type="transmembrane region" description="Helical" evidence="1">
    <location>
        <begin position="248"/>
        <end position="272"/>
    </location>
</feature>
<reference evidence="3" key="1">
    <citation type="journal article" date="2019" name="Int. J. Syst. Evol. Microbiol.">
        <title>The Global Catalogue of Microorganisms (GCM) 10K type strain sequencing project: providing services to taxonomists for standard genome sequencing and annotation.</title>
        <authorList>
            <consortium name="The Broad Institute Genomics Platform"/>
            <consortium name="The Broad Institute Genome Sequencing Center for Infectious Disease"/>
            <person name="Wu L."/>
            <person name="Ma J."/>
        </authorList>
    </citation>
    <scope>NUCLEOTIDE SEQUENCE [LARGE SCALE GENOMIC DNA]</scope>
    <source>
        <strain evidence="3">CCUG 43117</strain>
    </source>
</reference>
<protein>
    <submittedName>
        <fullName evidence="2">Uncharacterized protein</fullName>
    </submittedName>
</protein>
<gene>
    <name evidence="2" type="ORF">ACFPN9_09405</name>
</gene>
<keyword evidence="1" id="KW-0472">Membrane</keyword>
<keyword evidence="1" id="KW-1133">Transmembrane helix</keyword>
<dbReference type="RefSeq" id="WP_377816629.1">
    <property type="nucleotide sequence ID" value="NZ_JBHSLU010000017.1"/>
</dbReference>
<sequence length="357" mass="40161">MSQYDSDRESASATSTLAASVAAEIARSWLAERHPPSPGYGEDQIRWVLLDLAGQAFKETARRGDGVKAYRDRLDAAGDVVEALWGILTPNRLKGWHRTGEPTAEEAKAEAAARRYLWKRRDPLVAFREGYESESAVEHSNEEVISVAADYVSSGWMRHPFVDWVLVDALITRELQAFGEEVKQKHLPGRRDLLGVHHRYFATKGNLDAMKRPDFLGAARRAFLYLLINWAIPIGVISLLYVQGWSTTATWVLGIYGALMALHLTFVAVRVVRWMWRTSRGDGAKQPPAFELWTDMHQVWRVLTGPVLNPTLVREHMARTAGKGAVWDNIVWSIVDSRIASDPAVWMVMKTKDAGRT</sequence>
<dbReference type="EMBL" id="JBHSLU010000017">
    <property type="protein sequence ID" value="MFC5505472.1"/>
    <property type="molecule type" value="Genomic_DNA"/>
</dbReference>
<comment type="caution">
    <text evidence="2">The sequence shown here is derived from an EMBL/GenBank/DDBJ whole genome shotgun (WGS) entry which is preliminary data.</text>
</comment>
<keyword evidence="1" id="KW-0812">Transmembrane</keyword>
<dbReference type="Proteomes" id="UP001596060">
    <property type="component" value="Unassembled WGS sequence"/>
</dbReference>
<feature type="transmembrane region" description="Helical" evidence="1">
    <location>
        <begin position="222"/>
        <end position="242"/>
    </location>
</feature>
<evidence type="ECO:0000313" key="2">
    <source>
        <dbReference type="EMBL" id="MFC5505472.1"/>
    </source>
</evidence>